<evidence type="ECO:0000313" key="2">
    <source>
        <dbReference type="Proteomes" id="UP001237823"/>
    </source>
</evidence>
<dbReference type="RefSeq" id="WP_289458714.1">
    <property type="nucleotide sequence ID" value="NZ_JAUCML010000004.1"/>
</dbReference>
<comment type="caution">
    <text evidence="1">The sequence shown here is derived from an EMBL/GenBank/DDBJ whole genome shotgun (WGS) entry which is preliminary data.</text>
</comment>
<name>A0ABT7T6E9_9MICO</name>
<sequence>MITVVRLTSDIEDAAFGCGERERDMIIDGISDAHRGTWSRLTRLHTASVTLPMHTSRVAETDRRSEDLTAA</sequence>
<reference evidence="1 2" key="1">
    <citation type="submission" date="2023-06" db="EMBL/GenBank/DDBJ databases">
        <authorList>
            <person name="Feng G."/>
            <person name="Li J."/>
            <person name="Zhu H."/>
        </authorList>
    </citation>
    <scope>NUCLEOTIDE SEQUENCE [LARGE SCALE GENOMIC DNA]</scope>
    <source>
        <strain evidence="1 2">RHCKG23</strain>
    </source>
</reference>
<proteinExistence type="predicted"/>
<keyword evidence="2" id="KW-1185">Reference proteome</keyword>
<protein>
    <submittedName>
        <fullName evidence="1">Uncharacterized protein</fullName>
    </submittedName>
</protein>
<dbReference type="EMBL" id="JAUCML010000004">
    <property type="protein sequence ID" value="MDM7885147.1"/>
    <property type="molecule type" value="Genomic_DNA"/>
</dbReference>
<dbReference type="Proteomes" id="UP001237823">
    <property type="component" value="Unassembled WGS sequence"/>
</dbReference>
<gene>
    <name evidence="1" type="ORF">QUG92_08515</name>
</gene>
<organism evidence="1 2">
    <name type="scientific">Curtobacterium citri</name>
    <dbReference type="NCBI Taxonomy" id="3055139"/>
    <lineage>
        <taxon>Bacteria</taxon>
        <taxon>Bacillati</taxon>
        <taxon>Actinomycetota</taxon>
        <taxon>Actinomycetes</taxon>
        <taxon>Micrococcales</taxon>
        <taxon>Microbacteriaceae</taxon>
        <taxon>Curtobacterium</taxon>
    </lineage>
</organism>
<accession>A0ABT7T6E9</accession>
<evidence type="ECO:0000313" key="1">
    <source>
        <dbReference type="EMBL" id="MDM7885147.1"/>
    </source>
</evidence>